<dbReference type="InterPro" id="IPR020596">
    <property type="entry name" value="rRNA_Ade_Mease_Trfase_CS"/>
</dbReference>
<keyword evidence="1 7" id="KW-0963">Cytoplasm</keyword>
<dbReference type="InterPro" id="IPR023165">
    <property type="entry name" value="rRNA_Ade_diMease-like_C"/>
</dbReference>
<dbReference type="PROSITE" id="PS01131">
    <property type="entry name" value="RRNA_A_DIMETH"/>
    <property type="match status" value="1"/>
</dbReference>
<keyword evidence="2 7" id="KW-0698">rRNA processing</keyword>
<dbReference type="EC" id="2.1.1.182" evidence="7"/>
<organism evidence="10 11">
    <name type="scientific">Gulosibacter macacae</name>
    <dbReference type="NCBI Taxonomy" id="2488791"/>
    <lineage>
        <taxon>Bacteria</taxon>
        <taxon>Bacillati</taxon>
        <taxon>Actinomycetota</taxon>
        <taxon>Actinomycetes</taxon>
        <taxon>Micrococcales</taxon>
        <taxon>Microbacteriaceae</taxon>
        <taxon>Gulosibacter</taxon>
    </lineage>
</organism>
<evidence type="ECO:0000256" key="1">
    <source>
        <dbReference type="ARBA" id="ARBA00022490"/>
    </source>
</evidence>
<evidence type="ECO:0000313" key="11">
    <source>
        <dbReference type="Proteomes" id="UP000274391"/>
    </source>
</evidence>
<evidence type="ECO:0000259" key="9">
    <source>
        <dbReference type="SMART" id="SM00650"/>
    </source>
</evidence>
<dbReference type="Gene3D" id="1.10.8.100">
    <property type="entry name" value="Ribosomal RNA adenine dimethylase-like, domain 2"/>
    <property type="match status" value="1"/>
</dbReference>
<evidence type="ECO:0000256" key="4">
    <source>
        <dbReference type="ARBA" id="ARBA00022679"/>
    </source>
</evidence>
<evidence type="ECO:0000256" key="7">
    <source>
        <dbReference type="HAMAP-Rule" id="MF_00607"/>
    </source>
</evidence>
<dbReference type="FunFam" id="3.40.50.150:FF:000023">
    <property type="entry name" value="Ribosomal RNA small subunit methyltransferase A"/>
    <property type="match status" value="1"/>
</dbReference>
<protein>
    <recommendedName>
        <fullName evidence="7">Ribosomal RNA small subunit methyltransferase A</fullName>
        <ecNumber evidence="7">2.1.1.182</ecNumber>
    </recommendedName>
    <alternativeName>
        <fullName evidence="7">16S rRNA (adenine(1518)-N(6)/adenine(1519)-N(6))-dimethyltransferase</fullName>
    </alternativeName>
    <alternativeName>
        <fullName evidence="7">16S rRNA dimethyladenosine transferase</fullName>
    </alternativeName>
    <alternativeName>
        <fullName evidence="7">16S rRNA dimethylase</fullName>
    </alternativeName>
    <alternativeName>
        <fullName evidence="7">S-adenosylmethionine-6-N', N'-adenosyl(rRNA) dimethyltransferase</fullName>
    </alternativeName>
</protein>
<evidence type="ECO:0000256" key="8">
    <source>
        <dbReference type="PROSITE-ProRule" id="PRU01026"/>
    </source>
</evidence>
<dbReference type="GO" id="GO:0005829">
    <property type="term" value="C:cytosol"/>
    <property type="evidence" value="ECO:0007669"/>
    <property type="project" value="TreeGrafter"/>
</dbReference>
<dbReference type="SMART" id="SM00650">
    <property type="entry name" value="rADc"/>
    <property type="match status" value="1"/>
</dbReference>
<feature type="binding site" evidence="7 8">
    <location>
        <position position="108"/>
    </location>
    <ligand>
        <name>S-adenosyl-L-methionine</name>
        <dbReference type="ChEBI" id="CHEBI:59789"/>
    </ligand>
</feature>
<dbReference type="AlphaFoldDB" id="A0A3P3VU89"/>
<dbReference type="NCBIfam" id="TIGR00755">
    <property type="entry name" value="ksgA"/>
    <property type="match status" value="1"/>
</dbReference>
<dbReference type="InterPro" id="IPR029063">
    <property type="entry name" value="SAM-dependent_MTases_sf"/>
</dbReference>
<dbReference type="CDD" id="cd02440">
    <property type="entry name" value="AdoMet_MTases"/>
    <property type="match status" value="1"/>
</dbReference>
<evidence type="ECO:0000256" key="2">
    <source>
        <dbReference type="ARBA" id="ARBA00022552"/>
    </source>
</evidence>
<dbReference type="GO" id="GO:0052908">
    <property type="term" value="F:16S rRNA (adenine(1518)-N(6)/adenine(1519)-N(6))-dimethyltransferase activity"/>
    <property type="evidence" value="ECO:0007669"/>
    <property type="project" value="UniProtKB-EC"/>
</dbReference>
<comment type="caution">
    <text evidence="10">The sequence shown here is derived from an EMBL/GenBank/DDBJ whole genome shotgun (WGS) entry which is preliminary data.</text>
</comment>
<dbReference type="PANTHER" id="PTHR11727:SF7">
    <property type="entry name" value="DIMETHYLADENOSINE TRANSFERASE-RELATED"/>
    <property type="match status" value="1"/>
</dbReference>
<feature type="binding site" evidence="7 8">
    <location>
        <position position="125"/>
    </location>
    <ligand>
        <name>S-adenosyl-L-methionine</name>
        <dbReference type="ChEBI" id="CHEBI:59789"/>
    </ligand>
</feature>
<dbReference type="GO" id="GO:0003723">
    <property type="term" value="F:RNA binding"/>
    <property type="evidence" value="ECO:0007669"/>
    <property type="project" value="UniProtKB-UniRule"/>
</dbReference>
<keyword evidence="5 7" id="KW-0949">S-adenosyl-L-methionine</keyword>
<comment type="catalytic activity">
    <reaction evidence="7">
        <text>adenosine(1518)/adenosine(1519) in 16S rRNA + 4 S-adenosyl-L-methionine = N(6)-dimethyladenosine(1518)/N(6)-dimethyladenosine(1519) in 16S rRNA + 4 S-adenosyl-L-homocysteine + 4 H(+)</text>
        <dbReference type="Rhea" id="RHEA:19609"/>
        <dbReference type="Rhea" id="RHEA-COMP:10232"/>
        <dbReference type="Rhea" id="RHEA-COMP:10233"/>
        <dbReference type="ChEBI" id="CHEBI:15378"/>
        <dbReference type="ChEBI" id="CHEBI:57856"/>
        <dbReference type="ChEBI" id="CHEBI:59789"/>
        <dbReference type="ChEBI" id="CHEBI:74411"/>
        <dbReference type="ChEBI" id="CHEBI:74493"/>
        <dbReference type="EC" id="2.1.1.182"/>
    </reaction>
</comment>
<feature type="domain" description="Ribosomal RNA adenine methylase transferase N-terminal" evidence="9">
    <location>
        <begin position="37"/>
        <end position="210"/>
    </location>
</feature>
<comment type="subcellular location">
    <subcellularLocation>
        <location evidence="7">Cytoplasm</location>
    </subcellularLocation>
</comment>
<dbReference type="SUPFAM" id="SSF53335">
    <property type="entry name" value="S-adenosyl-L-methionine-dependent methyltransferases"/>
    <property type="match status" value="1"/>
</dbReference>
<name>A0A3P3VU89_9MICO</name>
<evidence type="ECO:0000256" key="3">
    <source>
        <dbReference type="ARBA" id="ARBA00022603"/>
    </source>
</evidence>
<keyword evidence="6 7" id="KW-0694">RNA-binding</keyword>
<proteinExistence type="inferred from homology"/>
<dbReference type="RefSeq" id="WP_124972488.1">
    <property type="nucleotide sequence ID" value="NZ_RQVS01000009.1"/>
</dbReference>
<feature type="binding site" evidence="7 8">
    <location>
        <position position="30"/>
    </location>
    <ligand>
        <name>S-adenosyl-L-methionine</name>
        <dbReference type="ChEBI" id="CHEBI:59789"/>
    </ligand>
</feature>
<feature type="binding site" evidence="7 8">
    <location>
        <position position="57"/>
    </location>
    <ligand>
        <name>S-adenosyl-L-methionine</name>
        <dbReference type="ChEBI" id="CHEBI:59789"/>
    </ligand>
</feature>
<dbReference type="EMBL" id="RQVS01000009">
    <property type="protein sequence ID" value="RRJ86372.1"/>
    <property type="molecule type" value="Genomic_DNA"/>
</dbReference>
<dbReference type="HAMAP" id="MF_00607">
    <property type="entry name" value="16SrRNA_methyltr_A"/>
    <property type="match status" value="1"/>
</dbReference>
<evidence type="ECO:0000256" key="6">
    <source>
        <dbReference type="ARBA" id="ARBA00022884"/>
    </source>
</evidence>
<dbReference type="OrthoDB" id="9814755at2"/>
<feature type="binding site" evidence="7 8">
    <location>
        <position position="32"/>
    </location>
    <ligand>
        <name>S-adenosyl-L-methionine</name>
        <dbReference type="ChEBI" id="CHEBI:59789"/>
    </ligand>
</feature>
<accession>A0A3P3VU89</accession>
<dbReference type="Proteomes" id="UP000274391">
    <property type="component" value="Unassembled WGS sequence"/>
</dbReference>
<evidence type="ECO:0000313" key="10">
    <source>
        <dbReference type="EMBL" id="RRJ86372.1"/>
    </source>
</evidence>
<dbReference type="InterPro" id="IPR020598">
    <property type="entry name" value="rRNA_Ade_methylase_Trfase_N"/>
</dbReference>
<evidence type="ECO:0000256" key="5">
    <source>
        <dbReference type="ARBA" id="ARBA00022691"/>
    </source>
</evidence>
<dbReference type="PANTHER" id="PTHR11727">
    <property type="entry name" value="DIMETHYLADENOSINE TRANSFERASE"/>
    <property type="match status" value="1"/>
</dbReference>
<dbReference type="InterPro" id="IPR001737">
    <property type="entry name" value="KsgA/Erm"/>
</dbReference>
<dbReference type="PROSITE" id="PS51689">
    <property type="entry name" value="SAM_RNA_A_N6_MT"/>
    <property type="match status" value="1"/>
</dbReference>
<comment type="similarity">
    <text evidence="7">Belongs to the class I-like SAM-binding methyltransferase superfamily. rRNA adenine N(6)-methyltransferase family. RsmA subfamily.</text>
</comment>
<dbReference type="Pfam" id="PF00398">
    <property type="entry name" value="RrnaAD"/>
    <property type="match status" value="1"/>
</dbReference>
<keyword evidence="4 7" id="KW-0808">Transferase</keyword>
<keyword evidence="3 7" id="KW-0489">Methyltransferase</keyword>
<keyword evidence="11" id="KW-1185">Reference proteome</keyword>
<dbReference type="InterPro" id="IPR011530">
    <property type="entry name" value="rRNA_adenine_dimethylase"/>
</dbReference>
<gene>
    <name evidence="7 10" type="primary">rsmA</name>
    <name evidence="7" type="synonym">ksgA</name>
    <name evidence="10" type="ORF">EG850_08460</name>
</gene>
<comment type="function">
    <text evidence="7">Specifically dimethylates two adjacent adenosines (A1518 and A1519) in the loop of a conserved hairpin near the 3'-end of 16S rRNA in the 30S particle. May play a critical role in biogenesis of 30S subunits.</text>
</comment>
<dbReference type="Gene3D" id="3.40.50.150">
    <property type="entry name" value="Vaccinia Virus protein VP39"/>
    <property type="match status" value="1"/>
</dbReference>
<reference evidence="10 11" key="1">
    <citation type="submission" date="2018-11" db="EMBL/GenBank/DDBJ databases">
        <title>YIM 102482-1 draft genome.</title>
        <authorList>
            <person name="Li G."/>
            <person name="Jiang Y."/>
        </authorList>
    </citation>
    <scope>NUCLEOTIDE SEQUENCE [LARGE SCALE GENOMIC DNA]</scope>
    <source>
        <strain evidence="10 11">YIM 102482-1</strain>
    </source>
</reference>
<feature type="binding site" evidence="7 8">
    <location>
        <position position="78"/>
    </location>
    <ligand>
        <name>S-adenosyl-L-methionine</name>
        <dbReference type="ChEBI" id="CHEBI:59789"/>
    </ligand>
</feature>
<sequence>MSEVKLLGPAEIRDLAALLDVQPTKKLGQNFVHDHGTVRRIVTTASVSPGERVLEVGPGLGSLTLALLEAGAAVTAIEIDERLAAQLPRTTEVMAPTVADRLEVITQDALRVDEVPGEPVAIVANLPYNVSVPVLLHLLERVPSLRRGVVMVQREVGERLAASPGSKVYGSPSVKAAWYGTWRTAGLVGRKVFWPVPNVDSVLVSFEAHEAHPGDEALRRRMFALVDAAFGQRRKMLRQSLAACFDGSSQLATEALEAAGIDPTARGEALEPDAFVRLARIPAP</sequence>